<dbReference type="PRINTS" id="PR00313">
    <property type="entry name" value="CABNDNGRPT"/>
</dbReference>
<gene>
    <name evidence="9" type="ORF">D2N39_18325</name>
</gene>
<keyword evidence="7" id="KW-0472">Membrane</keyword>
<evidence type="ECO:0000313" key="9">
    <source>
        <dbReference type="EMBL" id="RID90323.1"/>
    </source>
</evidence>
<name>A0A398BSJ1_9RHOB</name>
<evidence type="ECO:0000313" key="10">
    <source>
        <dbReference type="Proteomes" id="UP000266649"/>
    </source>
</evidence>
<accession>A0A398BSJ1</accession>
<dbReference type="PRINTS" id="PR01488">
    <property type="entry name" value="RTXTOXINA"/>
</dbReference>
<dbReference type="InterPro" id="IPR001343">
    <property type="entry name" value="Hemolysn_Ca-bd"/>
</dbReference>
<feature type="region of interest" description="Disordered" evidence="8">
    <location>
        <begin position="833"/>
        <end position="870"/>
    </location>
</feature>
<keyword evidence="4" id="KW-0800">Toxin</keyword>
<evidence type="ECO:0000256" key="2">
    <source>
        <dbReference type="ARBA" id="ARBA00004613"/>
    </source>
</evidence>
<dbReference type="SUPFAM" id="SSF51120">
    <property type="entry name" value="beta-Roll"/>
    <property type="match status" value="4"/>
</dbReference>
<dbReference type="PANTHER" id="PTHR38340">
    <property type="entry name" value="S-LAYER PROTEIN"/>
    <property type="match status" value="1"/>
</dbReference>
<feature type="compositionally biased region" description="Gly residues" evidence="8">
    <location>
        <begin position="837"/>
        <end position="848"/>
    </location>
</feature>
<dbReference type="InterPro" id="IPR018511">
    <property type="entry name" value="Hemolysin-typ_Ca-bd_CS"/>
</dbReference>
<dbReference type="EMBL" id="QXXQ01000014">
    <property type="protein sequence ID" value="RID90323.1"/>
    <property type="molecule type" value="Genomic_DNA"/>
</dbReference>
<comment type="subcellular location">
    <subcellularLocation>
        <location evidence="1">Membrane</location>
    </subcellularLocation>
    <subcellularLocation>
        <location evidence="2">Secreted</location>
    </subcellularLocation>
</comment>
<keyword evidence="10" id="KW-1185">Reference proteome</keyword>
<dbReference type="InterPro" id="IPR050557">
    <property type="entry name" value="RTX_toxin/Mannuronan_C5-epim"/>
</dbReference>
<evidence type="ECO:0000256" key="8">
    <source>
        <dbReference type="SAM" id="MobiDB-lite"/>
    </source>
</evidence>
<evidence type="ECO:0000256" key="5">
    <source>
        <dbReference type="ARBA" id="ARBA00022737"/>
    </source>
</evidence>
<keyword evidence="6" id="KW-0843">Virulence</keyword>
<dbReference type="GO" id="GO:0005576">
    <property type="term" value="C:extracellular region"/>
    <property type="evidence" value="ECO:0007669"/>
    <property type="project" value="UniProtKB-SubCell"/>
</dbReference>
<dbReference type="Pfam" id="PF00353">
    <property type="entry name" value="HemolysinCabind"/>
    <property type="match status" value="9"/>
</dbReference>
<dbReference type="GO" id="GO:0016020">
    <property type="term" value="C:membrane"/>
    <property type="evidence" value="ECO:0007669"/>
    <property type="project" value="UniProtKB-SubCell"/>
</dbReference>
<evidence type="ECO:0000256" key="4">
    <source>
        <dbReference type="ARBA" id="ARBA00022656"/>
    </source>
</evidence>
<evidence type="ECO:0000256" key="6">
    <source>
        <dbReference type="ARBA" id="ARBA00023026"/>
    </source>
</evidence>
<comment type="caution">
    <text evidence="9">The sequence shown here is derived from an EMBL/GenBank/DDBJ whole genome shotgun (WGS) entry which is preliminary data.</text>
</comment>
<evidence type="ECO:0000256" key="1">
    <source>
        <dbReference type="ARBA" id="ARBA00004370"/>
    </source>
</evidence>
<reference evidence="9 10" key="1">
    <citation type="submission" date="2018-09" db="EMBL/GenBank/DDBJ databases">
        <title>Gemmobacter lutimaris sp. nov., a marine bacterium isolated from tidal flat.</title>
        <authorList>
            <person name="Lee D.W."/>
            <person name="Yoo Y."/>
            <person name="Kim J.-J."/>
            <person name="Kim B.S."/>
        </authorList>
    </citation>
    <scope>NUCLEOTIDE SEQUENCE [LARGE SCALE GENOMIC DNA]</scope>
    <source>
        <strain evidence="9 10">YJ-T1-11</strain>
    </source>
</reference>
<dbReference type="InterPro" id="IPR003995">
    <property type="entry name" value="RTX_toxin_determinant-A"/>
</dbReference>
<dbReference type="AlphaFoldDB" id="A0A398BSJ1"/>
<organism evidence="9 10">
    <name type="scientific">Gemmobacter lutimaris</name>
    <dbReference type="NCBI Taxonomy" id="2306023"/>
    <lineage>
        <taxon>Bacteria</taxon>
        <taxon>Pseudomonadati</taxon>
        <taxon>Pseudomonadota</taxon>
        <taxon>Alphaproteobacteria</taxon>
        <taxon>Rhodobacterales</taxon>
        <taxon>Paracoccaceae</taxon>
        <taxon>Gemmobacter</taxon>
    </lineage>
</organism>
<dbReference type="Proteomes" id="UP000266649">
    <property type="component" value="Unassembled WGS sequence"/>
</dbReference>
<proteinExistence type="predicted"/>
<protein>
    <submittedName>
        <fullName evidence="9">Uncharacterized protein</fullName>
    </submittedName>
</protein>
<dbReference type="PROSITE" id="PS00330">
    <property type="entry name" value="HEMOLYSIN_CALCIUM"/>
    <property type="match status" value="6"/>
</dbReference>
<sequence length="1188" mass="120043">MASFQEFYTGATTPAAKYRKEVPESPCFPVPRAAPEPLFLTAAAHPVSDILRVPGLPPNHWITLMPLTPETWLPETVVNTTVNNIQSEPRIIQLTNGNMIVAWTSSDDTGVGSPNGTDIIGQILDPFGAKIGAEFRLNIAFNVDDERDFSLAALPGGGFIVAYEDTDANGTSIRLQEFNASGTSVTASTSVVSDGSTAVPNYSDPEIAASSDTSVMIAYTVTTGAGVSNVSFRIYNPTTDTYGAETIGMSGAATGNVKIATLTNGNYVLVGTRSDTDNSLVYRIFNAAGTSVLGASFVTGTDNNGQNDREPAITALTGGGFVITYTNTDSNDTDVNFRIYSAVGVQTGSGTVAGSAFTDNNNQSKVVALEDGGFIILWDDDESGNNAGRGQRFSATGSLVGAEFVFDPSDGSVVDAILLGDGRVALVKQSGEIELQIFDTRDGVNSPAVYSPDSHQIGTVGNDTFTADSSADVVHAWDGNDVVTANGIVKTYYLGEGNDSIVVVSAVNLDAYYGGNGIDTISWTSSGVSNATFNMGAGTATVGANTEVMDGFEILYATNNADTIIGSSGADTIYGGDGNDTVSAGSGADVVSAGTGDDTVNGEGSNDTISGNGGNDVLFGGSGDDSLVGGDDNDTLYGGFNTDTLDGGAGNDRFIVQVGEFLDHVYGGSGTDTLDNSASSVSDVDGAVINMVAQTLTTTFASTAVLDMQSIEVYLDNDGSNTIHDGAGNTTLRGNGGNDTVFGNTGVDDINLGAGGDRIFVQSNALDGDTLDGGTGTDWLDLSLLGTAFAAGTVVNLTSQKIVNGGSSVGILNFENVTGSAFADNILGDSGNNEVNAGGGNDNIGGADGNDTLRGADGDDTLRGGAGNDNMNGGAGIDTADYSAASARVVVELGISGVPQVISATEGSDTLVLIENVLGGSGGDRIVGDTVDNTLTGNAGNDNLFGVGGNDTLFGGTGIDGLYGADGADQLFGGADNDRLFGGAGNDTLDGGAGLDFADYRPAAGTGVTVNLSIAGAQAISVSEGFDTLVNVENLSGSGFGDTLTGNAGDNVIYGIEGNDTISGGGGVDRLIGGLGQDTLTGGAGADVFFFTRVADSDLISGRDTITDFVSGTDKLNLAQIDANTGLAGDQAFTFLGTGAFTNVAGQLRLAVSGANSFLLGDTDGNGTADLNVALLGVTSIVAGDIIL</sequence>
<dbReference type="GO" id="GO:0090729">
    <property type="term" value="F:toxin activity"/>
    <property type="evidence" value="ECO:0007669"/>
    <property type="project" value="UniProtKB-KW"/>
</dbReference>
<evidence type="ECO:0000256" key="7">
    <source>
        <dbReference type="ARBA" id="ARBA00023136"/>
    </source>
</evidence>
<dbReference type="Gene3D" id="2.150.10.10">
    <property type="entry name" value="Serralysin-like metalloprotease, C-terminal"/>
    <property type="match status" value="6"/>
</dbReference>
<evidence type="ECO:0000256" key="3">
    <source>
        <dbReference type="ARBA" id="ARBA00022525"/>
    </source>
</evidence>
<keyword evidence="5" id="KW-0677">Repeat</keyword>
<keyword evidence="3" id="KW-0964">Secreted</keyword>
<dbReference type="GO" id="GO:0005509">
    <property type="term" value="F:calcium ion binding"/>
    <property type="evidence" value="ECO:0007669"/>
    <property type="project" value="InterPro"/>
</dbReference>
<dbReference type="PANTHER" id="PTHR38340:SF1">
    <property type="entry name" value="S-LAYER PROTEIN"/>
    <property type="match status" value="1"/>
</dbReference>
<dbReference type="InterPro" id="IPR011049">
    <property type="entry name" value="Serralysin-like_metalloprot_C"/>
</dbReference>
<feature type="region of interest" description="Disordered" evidence="8">
    <location>
        <begin position="594"/>
        <end position="615"/>
    </location>
</feature>